<gene>
    <name evidence="2" type="ORF">AAFH96_05795</name>
</gene>
<dbReference type="RefSeq" id="WP_375733332.1">
    <property type="nucleotide sequence ID" value="NZ_JBCGDC010000011.1"/>
</dbReference>
<feature type="region of interest" description="Disordered" evidence="1">
    <location>
        <begin position="65"/>
        <end position="91"/>
    </location>
</feature>
<name>A0ABV5CKV1_9ACTN</name>
<feature type="compositionally biased region" description="Polar residues" evidence="1">
    <location>
        <begin position="68"/>
        <end position="82"/>
    </location>
</feature>
<organism evidence="2 3">
    <name type="scientific">Polymorphospora lycopeni</name>
    <dbReference type="NCBI Taxonomy" id="3140240"/>
    <lineage>
        <taxon>Bacteria</taxon>
        <taxon>Bacillati</taxon>
        <taxon>Actinomycetota</taxon>
        <taxon>Actinomycetes</taxon>
        <taxon>Micromonosporales</taxon>
        <taxon>Micromonosporaceae</taxon>
        <taxon>Polymorphospora</taxon>
    </lineage>
</organism>
<dbReference type="Proteomes" id="UP001582793">
    <property type="component" value="Unassembled WGS sequence"/>
</dbReference>
<comment type="caution">
    <text evidence="2">The sequence shown here is derived from an EMBL/GenBank/DDBJ whole genome shotgun (WGS) entry which is preliminary data.</text>
</comment>
<evidence type="ECO:0000313" key="3">
    <source>
        <dbReference type="Proteomes" id="UP001582793"/>
    </source>
</evidence>
<proteinExistence type="predicted"/>
<keyword evidence="3" id="KW-1185">Reference proteome</keyword>
<evidence type="ECO:0000313" key="2">
    <source>
        <dbReference type="EMBL" id="MFB6392617.1"/>
    </source>
</evidence>
<reference evidence="2 3" key="1">
    <citation type="submission" date="2024-04" db="EMBL/GenBank/DDBJ databases">
        <title>Polymorphospora sp. isolated from Baiyangdian Lake in Xiong'an New Area.</title>
        <authorList>
            <person name="Zhang X."/>
            <person name="Liu J."/>
        </authorList>
    </citation>
    <scope>NUCLEOTIDE SEQUENCE [LARGE SCALE GENOMIC DNA]</scope>
    <source>
        <strain evidence="2 3">2-325</strain>
    </source>
</reference>
<evidence type="ECO:0008006" key="4">
    <source>
        <dbReference type="Google" id="ProtNLM"/>
    </source>
</evidence>
<accession>A0ABV5CKV1</accession>
<evidence type="ECO:0000256" key="1">
    <source>
        <dbReference type="SAM" id="MobiDB-lite"/>
    </source>
</evidence>
<protein>
    <recommendedName>
        <fullName evidence="4">MerR family transcriptional regulator</fullName>
    </recommendedName>
</protein>
<sequence>MRPNLDAGLTRELAAVAVAVPATTISMWALRGWTEPDGTERRLTVVGKDERGRRLYRYGDLLDAERATGSNPNSRRGTTRSSRPAAIMEAA</sequence>
<dbReference type="EMBL" id="JBCGDC010000011">
    <property type="protein sequence ID" value="MFB6392617.1"/>
    <property type="molecule type" value="Genomic_DNA"/>
</dbReference>